<keyword evidence="6" id="KW-0732">Signal</keyword>
<name>A0A6B8W9Q7_9CORY</name>
<evidence type="ECO:0000256" key="6">
    <source>
        <dbReference type="SAM" id="SignalP"/>
    </source>
</evidence>
<sequence precursor="true">MKVTCHTAMAWSGFISGLLLLLTATTTTSAGKPRGKGPPTTPPSASPPALGPGSSPAALTPPEDTSVTPEITTGYRSGMKAVSHPHFAVATANPLASAAAHRILAEGGTAADALVAAQFVLGLTEPQSSGLGGGGYVLYFDAAQNQLFAIDGRETAPCAAEENYLIQISAQDPTPPLPDARRSGRSIGVPGIVAALGQLHATHGHTAWARLLTPARELAENGFRISPRMSASVASFAADLSRDPAAAAYFLQPDGHAKPAGTLLCNPAYAETLRLIAAGGPAAFYRGEIAADIVERVNRKTPGVTPGRMSHTDLENYTPLYREVLSATYRDLLVYGISPSSAGGVAVLNTLGILENFDLARYPPTQVGDNGGLPHPMAIHLISEAQRLAYADRDAYLGDPAFVDIPGGVNELFSREYTRYRAGLINQERSMGRAVPGLDIVANSAPVTESGTSHISVIDTYGNAAALTTSVEAAFGSFHFTRGFLLNNQLMDFSTIPRDNAGTPVANRVEPGKRPRSSMSPTLVFHTTAEGERGDLFMSLGSPGGSLIIQFVIKTLINIIDWGMDPQQAVSAPSFGALNQPQTRLGIEHPLLLEHGTELATALEVLGHQVFSSVQSSGLSVLVRGSDGMITGGADPRREGVVRGG</sequence>
<evidence type="ECO:0000256" key="3">
    <source>
        <dbReference type="ARBA" id="ARBA00022801"/>
    </source>
</evidence>
<evidence type="ECO:0000313" key="8">
    <source>
        <dbReference type="Proteomes" id="UP000424462"/>
    </source>
</evidence>
<keyword evidence="4" id="KW-0865">Zymogen</keyword>
<evidence type="ECO:0000256" key="2">
    <source>
        <dbReference type="ARBA" id="ARBA00022679"/>
    </source>
</evidence>
<dbReference type="InterPro" id="IPR043138">
    <property type="entry name" value="GGT_lsub"/>
</dbReference>
<dbReference type="Pfam" id="PF01019">
    <property type="entry name" value="G_glu_transpept"/>
    <property type="match status" value="1"/>
</dbReference>
<dbReference type="Gene3D" id="1.10.246.130">
    <property type="match status" value="1"/>
</dbReference>
<feature type="region of interest" description="Disordered" evidence="5">
    <location>
        <begin position="28"/>
        <end position="71"/>
    </location>
</feature>
<keyword evidence="8" id="KW-1185">Reference proteome</keyword>
<dbReference type="RefSeq" id="WP_156231433.1">
    <property type="nucleotide sequence ID" value="NZ_CP046455.1"/>
</dbReference>
<feature type="chain" id="PRO_5025553766" evidence="6">
    <location>
        <begin position="31"/>
        <end position="645"/>
    </location>
</feature>
<organism evidence="7 8">
    <name type="scientific">Corynebacterium occultum</name>
    <dbReference type="NCBI Taxonomy" id="2675219"/>
    <lineage>
        <taxon>Bacteria</taxon>
        <taxon>Bacillati</taxon>
        <taxon>Actinomycetota</taxon>
        <taxon>Actinomycetes</taxon>
        <taxon>Mycobacteriales</taxon>
        <taxon>Corynebacteriaceae</taxon>
        <taxon>Corynebacterium</taxon>
    </lineage>
</organism>
<dbReference type="Gene3D" id="3.60.20.40">
    <property type="match status" value="1"/>
</dbReference>
<dbReference type="InterPro" id="IPR051792">
    <property type="entry name" value="GGT_bact"/>
</dbReference>
<dbReference type="EMBL" id="CP046455">
    <property type="protein sequence ID" value="QGU08005.1"/>
    <property type="molecule type" value="Genomic_DNA"/>
</dbReference>
<dbReference type="PANTHER" id="PTHR43199">
    <property type="entry name" value="GLUTATHIONE HYDROLASE"/>
    <property type="match status" value="1"/>
</dbReference>
<dbReference type="PRINTS" id="PR01210">
    <property type="entry name" value="GGTRANSPTASE"/>
</dbReference>
<keyword evidence="7" id="KW-0012">Acyltransferase</keyword>
<proteinExistence type="inferred from homology"/>
<dbReference type="EC" id="2.3.2.2" evidence="7"/>
<feature type="signal peptide" evidence="6">
    <location>
        <begin position="1"/>
        <end position="30"/>
    </location>
</feature>
<evidence type="ECO:0000256" key="1">
    <source>
        <dbReference type="ARBA" id="ARBA00009381"/>
    </source>
</evidence>
<dbReference type="KEGG" id="cok:COCCU_10430"/>
<dbReference type="SUPFAM" id="SSF56235">
    <property type="entry name" value="N-terminal nucleophile aminohydrolases (Ntn hydrolases)"/>
    <property type="match status" value="1"/>
</dbReference>
<dbReference type="InterPro" id="IPR043137">
    <property type="entry name" value="GGT_ssub_C"/>
</dbReference>
<evidence type="ECO:0000256" key="5">
    <source>
        <dbReference type="SAM" id="MobiDB-lite"/>
    </source>
</evidence>
<accession>A0A6B8W9Q7</accession>
<dbReference type="GO" id="GO:0016787">
    <property type="term" value="F:hydrolase activity"/>
    <property type="evidence" value="ECO:0007669"/>
    <property type="project" value="UniProtKB-KW"/>
</dbReference>
<dbReference type="Proteomes" id="UP000424462">
    <property type="component" value="Chromosome"/>
</dbReference>
<dbReference type="PANTHER" id="PTHR43199:SF1">
    <property type="entry name" value="GLUTATHIONE HYDROLASE PROENZYME"/>
    <property type="match status" value="1"/>
</dbReference>
<dbReference type="InterPro" id="IPR029055">
    <property type="entry name" value="Ntn_hydrolases_N"/>
</dbReference>
<reference evidence="7 8" key="1">
    <citation type="submission" date="2019-11" db="EMBL/GenBank/DDBJ databases">
        <title>Complete genome sequence of Corynebacterium kalinowskii 1959, a novel Corynebacterium species isolated from soil of a small paddock in Vilsendorf, Germany.</title>
        <authorList>
            <person name="Schaffert L."/>
            <person name="Ruwe M."/>
            <person name="Milse J."/>
            <person name="Hanuschka K."/>
            <person name="Ortseifen V."/>
            <person name="Droste J."/>
            <person name="Brandt D."/>
            <person name="Schlueter L."/>
            <person name="Kutter Y."/>
            <person name="Vinke S."/>
            <person name="Viehoefer P."/>
            <person name="Jacob L."/>
            <person name="Luebke N.-C."/>
            <person name="Schulte-Berndt E."/>
            <person name="Hain C."/>
            <person name="Linder M."/>
            <person name="Schmidt P."/>
            <person name="Wollenschlaeger L."/>
            <person name="Luttermann T."/>
            <person name="Thieme E."/>
            <person name="Hassa J."/>
            <person name="Haak M."/>
            <person name="Wittchen M."/>
            <person name="Mentz A."/>
            <person name="Persicke M."/>
            <person name="Busche T."/>
            <person name="Ruckert C."/>
        </authorList>
    </citation>
    <scope>NUCLEOTIDE SEQUENCE [LARGE SCALE GENOMIC DNA]</scope>
    <source>
        <strain evidence="7 8">2039</strain>
    </source>
</reference>
<evidence type="ECO:0000256" key="4">
    <source>
        <dbReference type="ARBA" id="ARBA00023145"/>
    </source>
</evidence>
<keyword evidence="3" id="KW-0378">Hydrolase</keyword>
<comment type="similarity">
    <text evidence="1">Belongs to the gamma-glutamyltransferase family.</text>
</comment>
<dbReference type="GO" id="GO:0103068">
    <property type="term" value="F:leukotriene C4 gamma-glutamyl transferase activity"/>
    <property type="evidence" value="ECO:0007669"/>
    <property type="project" value="UniProtKB-EC"/>
</dbReference>
<evidence type="ECO:0000313" key="7">
    <source>
        <dbReference type="EMBL" id="QGU08005.1"/>
    </source>
</evidence>
<protein>
    <submittedName>
        <fullName evidence="7">Gamma-glutamyltranspeptidase</fullName>
        <ecNumber evidence="7">2.3.2.2</ecNumber>
    </submittedName>
</protein>
<gene>
    <name evidence="7" type="primary">ggt</name>
    <name evidence="7" type="ORF">COCCU_10430</name>
</gene>
<dbReference type="AlphaFoldDB" id="A0A6B8W9Q7"/>
<keyword evidence="2 7" id="KW-0808">Transferase</keyword>
<feature type="compositionally biased region" description="Pro residues" evidence="5">
    <location>
        <begin position="39"/>
        <end position="50"/>
    </location>
</feature>